<sequence length="322" mass="37179">MATEKSKGKAPICLSHVVSALSEGFLRHTRVERIEQCILLNALELIQDNVKTFTVYDRRGLLHNHFWKSYGDGDRWPIRPNRRKARGWDVPDYFCDVHNEDSTIPEDQCSLYLIERQGKDAYISKYNVSQPRNLTGIILCFLDHKHAHSRILRAKCHDYKLPENWIDIKGVLNAMCEMKYIIPPDEHICQPYMQRELCSVDGVDLGMPDLVISVQPGMYDIIRFIIIAVYVKLIWVLFILFPQWIKPPVAAPVDIGIIIRSILARIGTLIFKETQVVYAFGPSGIPPWFLAEAEIHQCFGMDLSSFRKCVNAFFNCQRRNGR</sequence>
<evidence type="ECO:0000313" key="3">
    <source>
        <dbReference type="Proteomes" id="UP001230268"/>
    </source>
</evidence>
<name>A0AAD8PEK6_BABGI</name>
<gene>
    <name evidence="2" type="ORF">BgAZ_207600</name>
</gene>
<comment type="caution">
    <text evidence="2">The sequence shown here is derived from an EMBL/GenBank/DDBJ whole genome shotgun (WGS) entry which is preliminary data.</text>
</comment>
<evidence type="ECO:0000313" key="2">
    <source>
        <dbReference type="EMBL" id="KAK1443884.1"/>
    </source>
</evidence>
<keyword evidence="1" id="KW-1133">Transmembrane helix</keyword>
<keyword evidence="1" id="KW-0812">Transmembrane</keyword>
<proteinExistence type="predicted"/>
<dbReference type="EMBL" id="JAVEPI010000002">
    <property type="protein sequence ID" value="KAK1443884.1"/>
    <property type="molecule type" value="Genomic_DNA"/>
</dbReference>
<reference evidence="2" key="1">
    <citation type="submission" date="2023-08" db="EMBL/GenBank/DDBJ databases">
        <title>Draft sequence of the Babesia gibsoni genome.</title>
        <authorList>
            <person name="Yamagishi J.Y."/>
            <person name="Xuan X.X."/>
        </authorList>
    </citation>
    <scope>NUCLEOTIDE SEQUENCE</scope>
    <source>
        <strain evidence="2">Azabu</strain>
    </source>
</reference>
<keyword evidence="1" id="KW-0472">Membrane</keyword>
<evidence type="ECO:0000256" key="1">
    <source>
        <dbReference type="SAM" id="Phobius"/>
    </source>
</evidence>
<protein>
    <submittedName>
        <fullName evidence="2">Uncharacterized protein</fullName>
    </submittedName>
</protein>
<dbReference type="AlphaFoldDB" id="A0AAD8PEK6"/>
<keyword evidence="3" id="KW-1185">Reference proteome</keyword>
<dbReference type="Proteomes" id="UP001230268">
    <property type="component" value="Unassembled WGS sequence"/>
</dbReference>
<feature type="transmembrane region" description="Helical" evidence="1">
    <location>
        <begin position="221"/>
        <end position="241"/>
    </location>
</feature>
<organism evidence="2 3">
    <name type="scientific">Babesia gibsoni</name>
    <dbReference type="NCBI Taxonomy" id="33632"/>
    <lineage>
        <taxon>Eukaryota</taxon>
        <taxon>Sar</taxon>
        <taxon>Alveolata</taxon>
        <taxon>Apicomplexa</taxon>
        <taxon>Aconoidasida</taxon>
        <taxon>Piroplasmida</taxon>
        <taxon>Babesiidae</taxon>
        <taxon>Babesia</taxon>
    </lineage>
</organism>
<accession>A0AAD8PEK6</accession>